<dbReference type="NCBIfam" id="NF041518">
    <property type="entry name" value="choice_anch_Q"/>
    <property type="match status" value="1"/>
</dbReference>
<dbReference type="SUPFAM" id="SSF51126">
    <property type="entry name" value="Pectin lyase-like"/>
    <property type="match status" value="1"/>
</dbReference>
<dbReference type="EMBL" id="JAVIDA010000009">
    <property type="protein sequence ID" value="MDQ9071534.1"/>
    <property type="molecule type" value="Genomic_DNA"/>
</dbReference>
<evidence type="ECO:0000256" key="1">
    <source>
        <dbReference type="SAM" id="MobiDB-lite"/>
    </source>
</evidence>
<feature type="signal peptide" evidence="3">
    <location>
        <begin position="1"/>
        <end position="19"/>
    </location>
</feature>
<dbReference type="InterPro" id="IPR059226">
    <property type="entry name" value="Choice_anch_Q_dom"/>
</dbReference>
<evidence type="ECO:0000256" key="2">
    <source>
        <dbReference type="SAM" id="Phobius"/>
    </source>
</evidence>
<keyword evidence="2" id="KW-0472">Membrane</keyword>
<dbReference type="Pfam" id="PF17963">
    <property type="entry name" value="Big_9"/>
    <property type="match status" value="1"/>
</dbReference>
<dbReference type="InterPro" id="IPR026454">
    <property type="entry name" value="Rhombotarget_A"/>
</dbReference>
<feature type="region of interest" description="Disordered" evidence="1">
    <location>
        <begin position="133"/>
        <end position="152"/>
    </location>
</feature>
<evidence type="ECO:0000313" key="5">
    <source>
        <dbReference type="Proteomes" id="UP001243195"/>
    </source>
</evidence>
<organism evidence="4 5">
    <name type="scientific">Acinetobacter gerneri</name>
    <dbReference type="NCBI Taxonomy" id="202952"/>
    <lineage>
        <taxon>Bacteria</taxon>
        <taxon>Pseudomonadati</taxon>
        <taxon>Pseudomonadota</taxon>
        <taxon>Gammaproteobacteria</taxon>
        <taxon>Moraxellales</taxon>
        <taxon>Moraxellaceae</taxon>
        <taxon>Acinetobacter</taxon>
    </lineage>
</organism>
<keyword evidence="2" id="KW-0812">Transmembrane</keyword>
<keyword evidence="2" id="KW-1133">Transmembrane helix</keyword>
<dbReference type="Proteomes" id="UP001243195">
    <property type="component" value="Unassembled WGS sequence"/>
</dbReference>
<dbReference type="Gene3D" id="2.60.40.3440">
    <property type="match status" value="1"/>
</dbReference>
<proteinExistence type="predicted"/>
<comment type="caution">
    <text evidence="4">The sequence shown here is derived from an EMBL/GenBank/DDBJ whole genome shotgun (WGS) entry which is preliminary data.</text>
</comment>
<dbReference type="NCBIfam" id="TIGR04214">
    <property type="entry name" value="CSLREA_Nterm"/>
    <property type="match status" value="1"/>
</dbReference>
<protein>
    <submittedName>
        <fullName evidence="4">Rhombotarget A</fullName>
    </submittedName>
</protein>
<gene>
    <name evidence="4" type="primary">rbtA</name>
    <name evidence="4" type="ORF">RFH51_08700</name>
</gene>
<dbReference type="InterPro" id="IPR011050">
    <property type="entry name" value="Pectin_lyase_fold/virulence"/>
</dbReference>
<feature type="compositionally biased region" description="Low complexity" evidence="1">
    <location>
        <begin position="142"/>
        <end position="152"/>
    </location>
</feature>
<sequence>MLKQGIVLGLLCIAGHAYSGAIVVKTTEDNDSETSQCSLRHAIEYVNQGMPEAGYKGCGGKDATNVIQLTGNQTYKLNKQILITKAVTINTIYDANTTPSTEVIPGQNNAVIQMVGKDRLFTIDRKGIDPTVPVVSKDATESDTSTPSDGSTTDAAISVQFSEVSFQGCGQANCADKGGLFLNRDQLIIKYGKLEKGYAVQGGAIYNEGLYDEKKPLSLVSLQNVLAQNNTAQQGAVIYTQIAQYVVNLSVIRDNTVTDNNSAVFDVEVPFDEATSKALTTSSATTSAYSRGIWNTTIFKNTGHVAKVFDSMLVNNITMIGNSAGLMINAPFNYSYVANSILVQNGSADCEVQSADFKADQLANNLYSVGCAGTKGEAIGSAKLFAGSSIEGECDVTSEGMLCPFANYSSTTWGYFRPRLSLSYKSIADSPIVNKGPPPKASGLMQCEATDQRGKKRPDDQQLCDRGAVELAVSTDKAPTMGEDLLYGETATMKLPDILSDGDLLMPEQCQSLLGDNPTGKPWEPGCAKITQRNATPSKGTTTISQDGTVKYVPNGNWHGSDEFDLQVITTTMRFNDSKSPYITISVNIVQAPPNTFENKSVKTSGGSVGIGALSILFGLIVLRRYKAKR</sequence>
<dbReference type="NCBIfam" id="TIGR04212">
    <property type="entry name" value="GlyGly_RbtA"/>
    <property type="match status" value="1"/>
</dbReference>
<dbReference type="RefSeq" id="WP_277091090.1">
    <property type="nucleotide sequence ID" value="NZ_JAKVJG010000010.1"/>
</dbReference>
<accession>A0AAW8JGG3</accession>
<evidence type="ECO:0000256" key="3">
    <source>
        <dbReference type="SAM" id="SignalP"/>
    </source>
</evidence>
<name>A0AAW8JGG3_9GAMM</name>
<dbReference type="InterPro" id="IPR026457">
    <property type="entry name" value="CSLREA_Nterm"/>
</dbReference>
<evidence type="ECO:0000313" key="4">
    <source>
        <dbReference type="EMBL" id="MDQ9071534.1"/>
    </source>
</evidence>
<feature type="transmembrane region" description="Helical" evidence="2">
    <location>
        <begin position="605"/>
        <end position="623"/>
    </location>
</feature>
<reference evidence="4" key="1">
    <citation type="submission" date="2023-08" db="EMBL/GenBank/DDBJ databases">
        <title>Emergence of clinically-relevant ST2 carbapenem-resistant Acinetobacter baumannii strains in hospital sewages in Zhejiang, East of China.</title>
        <authorList>
            <person name="Kaichao C."/>
            <person name="Zhang R."/>
        </authorList>
    </citation>
    <scope>NUCLEOTIDE SEQUENCE</scope>
    <source>
        <strain evidence="4">M-SY-60</strain>
    </source>
</reference>
<dbReference type="AlphaFoldDB" id="A0AAW8JGG3"/>
<keyword evidence="3" id="KW-0732">Signal</keyword>
<feature type="chain" id="PRO_5043812915" evidence="3">
    <location>
        <begin position="20"/>
        <end position="630"/>
    </location>
</feature>